<dbReference type="EMBL" id="CDMY01000617">
    <property type="protein sequence ID" value="CEM26493.1"/>
    <property type="molecule type" value="Genomic_DNA"/>
</dbReference>
<organism evidence="2 3">
    <name type="scientific">Vitrella brassicaformis (strain CCMP3155)</name>
    <dbReference type="NCBI Taxonomy" id="1169540"/>
    <lineage>
        <taxon>Eukaryota</taxon>
        <taxon>Sar</taxon>
        <taxon>Alveolata</taxon>
        <taxon>Colpodellida</taxon>
        <taxon>Vitrellaceae</taxon>
        <taxon>Vitrella</taxon>
    </lineage>
</organism>
<feature type="region of interest" description="Disordered" evidence="1">
    <location>
        <begin position="705"/>
        <end position="764"/>
    </location>
</feature>
<dbReference type="PANTHER" id="PTHR21357:SF4">
    <property type="entry name" value="FAM172 FAMILY PROTEIN HOMOLOG CG10038"/>
    <property type="match status" value="1"/>
</dbReference>
<dbReference type="InterPro" id="IPR048263">
    <property type="entry name" value="Arb2"/>
</dbReference>
<dbReference type="GO" id="GO:0005634">
    <property type="term" value="C:nucleus"/>
    <property type="evidence" value="ECO:0007669"/>
    <property type="project" value="TreeGrafter"/>
</dbReference>
<evidence type="ECO:0000313" key="3">
    <source>
        <dbReference type="Proteomes" id="UP000041254"/>
    </source>
</evidence>
<dbReference type="InParanoid" id="A0A0G4GBM7"/>
<accession>A0A0G4GBM7</accession>
<dbReference type="VEuPathDB" id="CryptoDB:Vbra_1598"/>
<proteinExistence type="predicted"/>
<feature type="region of interest" description="Disordered" evidence="1">
    <location>
        <begin position="521"/>
        <end position="590"/>
    </location>
</feature>
<dbReference type="PANTHER" id="PTHR21357">
    <property type="entry name" value="FAM172 FAMILY PROTEIN HOMOLOG CG10038"/>
    <property type="match status" value="1"/>
</dbReference>
<keyword evidence="3" id="KW-1185">Reference proteome</keyword>
<feature type="compositionally biased region" description="Polar residues" evidence="1">
    <location>
        <begin position="731"/>
        <end position="743"/>
    </location>
</feature>
<evidence type="ECO:0008006" key="4">
    <source>
        <dbReference type="Google" id="ProtNLM"/>
    </source>
</evidence>
<dbReference type="GO" id="GO:0035197">
    <property type="term" value="F:siRNA binding"/>
    <property type="evidence" value="ECO:0007669"/>
    <property type="project" value="TreeGrafter"/>
</dbReference>
<feature type="compositionally biased region" description="Polar residues" evidence="1">
    <location>
        <begin position="382"/>
        <end position="392"/>
    </location>
</feature>
<dbReference type="GO" id="GO:0031048">
    <property type="term" value="P:regulatory ncRNA-mediated heterochromatin formation"/>
    <property type="evidence" value="ECO:0007669"/>
    <property type="project" value="TreeGrafter"/>
</dbReference>
<feature type="region of interest" description="Disordered" evidence="1">
    <location>
        <begin position="643"/>
        <end position="664"/>
    </location>
</feature>
<dbReference type="Proteomes" id="UP000041254">
    <property type="component" value="Unassembled WGS sequence"/>
</dbReference>
<gene>
    <name evidence="2" type="ORF">Vbra_1598</name>
</gene>
<reference evidence="2 3" key="1">
    <citation type="submission" date="2014-11" db="EMBL/GenBank/DDBJ databases">
        <authorList>
            <person name="Zhu J."/>
            <person name="Qi W."/>
            <person name="Song R."/>
        </authorList>
    </citation>
    <scope>NUCLEOTIDE SEQUENCE [LARGE SCALE GENOMIC DNA]</scope>
</reference>
<name>A0A0G4GBM7_VITBC</name>
<evidence type="ECO:0000313" key="2">
    <source>
        <dbReference type="EMBL" id="CEM26493.1"/>
    </source>
</evidence>
<protein>
    <recommendedName>
        <fullName evidence="4">Arb2 domain-containing protein</fullName>
    </recommendedName>
</protein>
<feature type="region of interest" description="Disordered" evidence="1">
    <location>
        <begin position="318"/>
        <end position="394"/>
    </location>
</feature>
<feature type="region of interest" description="Disordered" evidence="1">
    <location>
        <begin position="795"/>
        <end position="818"/>
    </location>
</feature>
<dbReference type="AlphaFoldDB" id="A0A0G4GBM7"/>
<evidence type="ECO:0000256" key="1">
    <source>
        <dbReference type="SAM" id="MobiDB-lite"/>
    </source>
</evidence>
<dbReference type="OrthoDB" id="421951at2759"/>
<sequence>MTAFPQDRLRDLGFEISDGRLYDVNTGDPYRDRGGAPHLQRDKIIDLVGSYVTSLLSRECQLMRVFVPLDSLTAYLSLTRPMPSDFDRVKHDIQRATESPPRPAHEGIGVEFWMSQGAVERAGRVLVLIQSSGAKASAGMWGIETCLKLGLNTGTILPYVEAARRGGLAICLLRPCPVDGQGRRVEIPFEDEVVRTTWRALFAIMKSTQIYVLAYLYGGEAFVSLLEAAAEDEWLSRVRSVVFCDPKHDFRDKDAPGSLREFMQRCMAMCPTHLPRMTPLTEHARRFGCLTVAGNINGESMMTEAIDDIFHSFEQARPREATPTSVPPLAFPGSPSRRAASSAELTDTPNVKPRKRPPSMVRVSSKGSDDQPPKRLVPINLSHRNSTGTLNLRTPRMRKDDRGLFATPVVAKTGQMSPRLSATAGKERHIYVSVATPGHHTAMRCKERTHRIEGIAAEIDARKQLSFLEKISKVAPPIEGPLASARSPQSPRLETHSALVKKKPPVPVPPLSLHALSPAPGTNAAIPLRTQAGVGRGRNGALMTNRDKSRRPFSPALDVSVVRPSARGPLKRAADEEPQPNGRPHYTRVGGGFTDKLAAASPRGSVMLKRQLELLRKAQSQRVIIRDDKKESLSRGGSTVVEMAAQTDTDEDNGSRAAPEVSPRPRMADCEVQCLMKDADKDLRMLRRCCSYLLPLQAVLEEEGNGAVANHPTTRPETIDEPPMSPPAKQIQPTHIESPSADVSPNAIAPAQVPSSHEPQFFSALPPSSRRIMMASSSIQELPSAQVVNAPTVWGATSDASPRGRPPMHWDGGSPKDSLVFTPRDPQQQQQHQPFQIPPLQHMIHRASATQLMQVVSNNLKDEPVNRPRAAPAPVAKVPPACSWRPYAAAGPAYRLPLHPAMMPYRHHHPHQRWQIRPSASMEVLPPSMAFRPMPGA</sequence>